<dbReference type="KEGG" id="asz:ASN_1818"/>
<sequence>MILPPSLRSQSAYIRYMYAQNHLKALREQLRLAEKLDNFELEAVSDDASKQIIRFKKHPDVLLSLVLGDVIHSLRSSLDYVTCALVTLNTPSADLRHIQFPFGRKGEHLNRNERKSVTGISDESLKAIEGVRAEYGESLSLLCDFSNQDKHRFLMPAYSHLVSYKFAVDKRTPNSTVMSVQPLEGQEKLSPIKDGDVVDWQAGNLQNLRIGFQLESGGVLYRSESIDLINDAVRETLNVLIPLSQPPEYAQRVHA</sequence>
<protein>
    <submittedName>
        <fullName evidence="1">Uncharacterized protein</fullName>
    </submittedName>
</protein>
<dbReference type="EMBL" id="LN606600">
    <property type="protein sequence ID" value="CEF41150.1"/>
    <property type="molecule type" value="Genomic_DNA"/>
</dbReference>
<accession>A0A0U4Y2K4</accession>
<evidence type="ECO:0000313" key="2">
    <source>
        <dbReference type="Proteomes" id="UP000056109"/>
    </source>
</evidence>
<organism evidence="1 2">
    <name type="scientific">Acetobacter senegalensis</name>
    <dbReference type="NCBI Taxonomy" id="446692"/>
    <lineage>
        <taxon>Bacteria</taxon>
        <taxon>Pseudomonadati</taxon>
        <taxon>Pseudomonadota</taxon>
        <taxon>Alphaproteobacteria</taxon>
        <taxon>Acetobacterales</taxon>
        <taxon>Acetobacteraceae</taxon>
        <taxon>Acetobacter</taxon>
    </lineage>
</organism>
<gene>
    <name evidence="1" type="ORF">ASN_1818</name>
</gene>
<dbReference type="Proteomes" id="UP000056109">
    <property type="component" value="Chromosome I"/>
</dbReference>
<proteinExistence type="predicted"/>
<evidence type="ECO:0000313" key="1">
    <source>
        <dbReference type="EMBL" id="CEF41150.1"/>
    </source>
</evidence>
<name>A0A0U4Y2K4_9PROT</name>
<dbReference type="AlphaFoldDB" id="A0A0U4Y2K4"/>
<dbReference type="GeneID" id="34782880"/>
<dbReference type="PATRIC" id="fig|446692.3.peg.1865"/>
<keyword evidence="2" id="KW-1185">Reference proteome</keyword>
<reference evidence="2" key="1">
    <citation type="submission" date="2014-09" db="EMBL/GenBank/DDBJ databases">
        <authorList>
            <person name="Illeghems K.G."/>
        </authorList>
    </citation>
    <scope>NUCLEOTIDE SEQUENCE [LARGE SCALE GENOMIC DNA]</scope>
    <source>
        <strain evidence="2">108B</strain>
    </source>
</reference>
<dbReference type="RefSeq" id="WP_058987859.1">
    <property type="nucleotide sequence ID" value="NZ_LN606600.1"/>
</dbReference>